<dbReference type="Proteomes" id="UP000242791">
    <property type="component" value="Unassembled WGS sequence"/>
</dbReference>
<feature type="region of interest" description="Disordered" evidence="1">
    <location>
        <begin position="1"/>
        <end position="22"/>
    </location>
</feature>
<dbReference type="AlphaFoldDB" id="A0A1J9Q418"/>
<name>A0A1J9Q418_9EURO</name>
<proteinExistence type="predicted"/>
<dbReference type="EMBL" id="LGTZ01002922">
    <property type="protein sequence ID" value="OJD10676.1"/>
    <property type="molecule type" value="Genomic_DNA"/>
</dbReference>
<gene>
    <name evidence="2" type="ORF">ACJ73_09723</name>
</gene>
<evidence type="ECO:0000256" key="1">
    <source>
        <dbReference type="SAM" id="MobiDB-lite"/>
    </source>
</evidence>
<evidence type="ECO:0000313" key="3">
    <source>
        <dbReference type="Proteomes" id="UP000242791"/>
    </source>
</evidence>
<dbReference type="Pfam" id="PF12511">
    <property type="entry name" value="DUF3716"/>
    <property type="match status" value="1"/>
</dbReference>
<dbReference type="OrthoDB" id="4188061at2759"/>
<comment type="caution">
    <text evidence="2">The sequence shown here is derived from an EMBL/GenBank/DDBJ whole genome shotgun (WGS) entry which is preliminary data.</text>
</comment>
<accession>A0A1J9Q418</accession>
<dbReference type="STRING" id="1658174.A0A1J9Q418"/>
<feature type="non-terminal residue" evidence="2">
    <location>
        <position position="1"/>
    </location>
</feature>
<protein>
    <submittedName>
        <fullName evidence="2">Uncharacterized protein</fullName>
    </submittedName>
</protein>
<reference evidence="2 3" key="1">
    <citation type="submission" date="2015-08" db="EMBL/GenBank/DDBJ databases">
        <title>Emmonsia species relationships and genome sequence.</title>
        <authorList>
            <person name="Cuomo C.A."/>
            <person name="Schwartz I.S."/>
            <person name="Kenyon C."/>
            <person name="De Hoog G.S."/>
            <person name="Govender N.P."/>
            <person name="Botha A."/>
            <person name="Moreno L."/>
            <person name="De Vries M."/>
            <person name="Munoz J.F."/>
            <person name="Stielow J.B."/>
        </authorList>
    </citation>
    <scope>NUCLEOTIDE SEQUENCE [LARGE SCALE GENOMIC DNA]</scope>
    <source>
        <strain evidence="2 3">EI222</strain>
    </source>
</reference>
<dbReference type="VEuPathDB" id="FungiDB:ACJ73_09723"/>
<organism evidence="2 3">
    <name type="scientific">Blastomyces percursus</name>
    <dbReference type="NCBI Taxonomy" id="1658174"/>
    <lineage>
        <taxon>Eukaryota</taxon>
        <taxon>Fungi</taxon>
        <taxon>Dikarya</taxon>
        <taxon>Ascomycota</taxon>
        <taxon>Pezizomycotina</taxon>
        <taxon>Eurotiomycetes</taxon>
        <taxon>Eurotiomycetidae</taxon>
        <taxon>Onygenales</taxon>
        <taxon>Ajellomycetaceae</taxon>
        <taxon>Blastomyces</taxon>
    </lineage>
</organism>
<keyword evidence="3" id="KW-1185">Reference proteome</keyword>
<sequence length="108" mass="11546">QPIKSLLSQPQCDPHSIKGTGGGAGLPCCTGAGLRLFPECRRLPGHFGGACGNCKWRDHAIRCSVRDDDRDAVEVIEIPDTDDEGDNGGRRLRTITDGSTPSFAILIE</sequence>
<feature type="compositionally biased region" description="Polar residues" evidence="1">
    <location>
        <begin position="1"/>
        <end position="11"/>
    </location>
</feature>
<dbReference type="InterPro" id="IPR022190">
    <property type="entry name" value="DUF3716"/>
</dbReference>
<evidence type="ECO:0000313" key="2">
    <source>
        <dbReference type="EMBL" id="OJD10676.1"/>
    </source>
</evidence>